<feature type="non-terminal residue" evidence="5">
    <location>
        <position position="1"/>
    </location>
</feature>
<sequence length="570" mass="62781">MLGNAYLDVRDVNIIYIDWDKWANIFYPISVYLLSRVGEYIGQFINEISATFNYSLENIELVGHSLGAHICGYVGGATNSAISSITGLDPAKPGFSKYHPESRLSPDDAQYVQVIHTAGLMVGSSYTVGDADYIPNGGCTQPGCCLLKPICDHDRSYLYFIESLRSDQFIAKKCESYDDYLAGQYKNDPQIIMGGAAVNRTFSLVTRFVMKLILLMLIFIPTCLYAKSSPFNITFAMLSEMAQRLAIGVDAKVFDLRYTDIDLLEEILELKALGEEEADAYLTTIEAWLLQISEKDVSFYISNNDNLEAVEVSLADAQNITSLSQFNLDLETVITVHGWQNTYNSTFNDLVGAAYLNTTNVNIVAVDWDTYASQLYVKARFTVPYIGGFVGQFINNVSSAYNYSLENFSIVGHSLGAHIAGYAGQLTNSSLSSITGLDPAGPLFFNSRPAERLSEGDAQYVQAIHTNALVVGVNFAVGSADFWPNGGYIQPGCLNTSLSCSHGRSYYYYSEALNTDQFIAKSCDSYNDYVAAECKRVPQSIMGAVNTSLFGDYYLETSSSYPYALGETDL</sequence>
<keyword evidence="3" id="KW-0964">Secreted</keyword>
<dbReference type="InterPro" id="IPR013818">
    <property type="entry name" value="Lipase"/>
</dbReference>
<gene>
    <name evidence="5" type="ORF">YQE_03254</name>
</gene>
<dbReference type="GO" id="GO:0016042">
    <property type="term" value="P:lipid catabolic process"/>
    <property type="evidence" value="ECO:0007669"/>
    <property type="project" value="TreeGrafter"/>
</dbReference>
<dbReference type="EMBL" id="KB740562">
    <property type="protein sequence ID" value="ENN80259.1"/>
    <property type="molecule type" value="Genomic_DNA"/>
</dbReference>
<evidence type="ECO:0000256" key="3">
    <source>
        <dbReference type="ARBA" id="ARBA00022525"/>
    </source>
</evidence>
<evidence type="ECO:0000256" key="4">
    <source>
        <dbReference type="RuleBase" id="RU004262"/>
    </source>
</evidence>
<dbReference type="OrthoDB" id="199913at2759"/>
<dbReference type="Gene3D" id="3.40.50.1820">
    <property type="entry name" value="alpha/beta hydrolase"/>
    <property type="match status" value="2"/>
</dbReference>
<comment type="similarity">
    <text evidence="2 4">Belongs to the AB hydrolase superfamily. Lipase family.</text>
</comment>
<dbReference type="OMA" id="WIQDMAF"/>
<evidence type="ECO:0000256" key="2">
    <source>
        <dbReference type="ARBA" id="ARBA00010701"/>
    </source>
</evidence>
<dbReference type="GO" id="GO:0016298">
    <property type="term" value="F:lipase activity"/>
    <property type="evidence" value="ECO:0007669"/>
    <property type="project" value="InterPro"/>
</dbReference>
<dbReference type="GO" id="GO:0005615">
    <property type="term" value="C:extracellular space"/>
    <property type="evidence" value="ECO:0007669"/>
    <property type="project" value="TreeGrafter"/>
</dbReference>
<dbReference type="PANTHER" id="PTHR11610:SF173">
    <property type="entry name" value="LIPASE DOMAIN-CONTAINING PROTEIN-RELATED"/>
    <property type="match status" value="1"/>
</dbReference>
<reference evidence="5" key="1">
    <citation type="journal article" date="2013" name="Genome Biol.">
        <title>Draft genome of the mountain pine beetle, Dendroctonus ponderosae Hopkins, a major forest pest.</title>
        <authorList>
            <person name="Keeling C.I."/>
            <person name="Yuen M.M."/>
            <person name="Liao N.Y."/>
            <person name="Docking T.R."/>
            <person name="Chan S.K."/>
            <person name="Taylor G.A."/>
            <person name="Palmquist D.L."/>
            <person name="Jackman S.D."/>
            <person name="Nguyen A."/>
            <person name="Li M."/>
            <person name="Henderson H."/>
            <person name="Janes J.K."/>
            <person name="Zhao Y."/>
            <person name="Pandoh P."/>
            <person name="Moore R."/>
            <person name="Sperling F.A."/>
            <person name="Huber D.P."/>
            <person name="Birol I."/>
            <person name="Jones S.J."/>
            <person name="Bohlmann J."/>
        </authorList>
    </citation>
    <scope>NUCLEOTIDE SEQUENCE</scope>
</reference>
<proteinExistence type="inferred from homology"/>
<accession>N6TIJ9</accession>
<dbReference type="PANTHER" id="PTHR11610">
    <property type="entry name" value="LIPASE"/>
    <property type="match status" value="1"/>
</dbReference>
<evidence type="ECO:0000313" key="5">
    <source>
        <dbReference type="EMBL" id="ENN80259.1"/>
    </source>
</evidence>
<dbReference type="AlphaFoldDB" id="N6TIJ9"/>
<dbReference type="PRINTS" id="PR00821">
    <property type="entry name" value="TAGLIPASE"/>
</dbReference>
<dbReference type="InterPro" id="IPR033906">
    <property type="entry name" value="Lipase_N"/>
</dbReference>
<dbReference type="HOGENOM" id="CLU_443855_0_0_1"/>
<dbReference type="CDD" id="cd00707">
    <property type="entry name" value="Pancreat_lipase_like"/>
    <property type="match status" value="1"/>
</dbReference>
<evidence type="ECO:0000256" key="1">
    <source>
        <dbReference type="ARBA" id="ARBA00004613"/>
    </source>
</evidence>
<dbReference type="InterPro" id="IPR000734">
    <property type="entry name" value="TAG_lipase"/>
</dbReference>
<protein>
    <submittedName>
        <fullName evidence="5">Uncharacterized protein</fullName>
    </submittedName>
</protein>
<dbReference type="InterPro" id="IPR029058">
    <property type="entry name" value="AB_hydrolase_fold"/>
</dbReference>
<comment type="subcellular location">
    <subcellularLocation>
        <location evidence="1">Secreted</location>
    </subcellularLocation>
</comment>
<dbReference type="SUPFAM" id="SSF53474">
    <property type="entry name" value="alpha/beta-Hydrolases"/>
    <property type="match status" value="2"/>
</dbReference>
<name>N6TIJ9_DENPD</name>
<dbReference type="Pfam" id="PF00151">
    <property type="entry name" value="Lipase"/>
    <property type="match status" value="2"/>
</dbReference>
<organism evidence="5">
    <name type="scientific">Dendroctonus ponderosae</name>
    <name type="common">Mountain pine beetle</name>
    <dbReference type="NCBI Taxonomy" id="77166"/>
    <lineage>
        <taxon>Eukaryota</taxon>
        <taxon>Metazoa</taxon>
        <taxon>Ecdysozoa</taxon>
        <taxon>Arthropoda</taxon>
        <taxon>Hexapoda</taxon>
        <taxon>Insecta</taxon>
        <taxon>Pterygota</taxon>
        <taxon>Neoptera</taxon>
        <taxon>Endopterygota</taxon>
        <taxon>Coleoptera</taxon>
        <taxon>Polyphaga</taxon>
        <taxon>Cucujiformia</taxon>
        <taxon>Curculionidae</taxon>
        <taxon>Scolytinae</taxon>
        <taxon>Dendroctonus</taxon>
    </lineage>
</organism>